<keyword evidence="1" id="KW-1133">Transmembrane helix</keyword>
<dbReference type="RefSeq" id="WP_029266189.1">
    <property type="nucleotide sequence ID" value="NZ_JAGIKX010000024.1"/>
</dbReference>
<dbReference type="Gene3D" id="1.10.1760.20">
    <property type="match status" value="1"/>
</dbReference>
<comment type="caution">
    <text evidence="2">The sequence shown here is derived from an EMBL/GenBank/DDBJ whole genome shotgun (WGS) entry which is preliminary data.</text>
</comment>
<sequence>MNRTRLITTMAVFVAIATIGSQLLWFPAGVAKAYPVQHAINVMVAILLGPVPAVIIAFVTGLIRNMLGLGTIIAFPGGMIGAFLAGIFYKHFGKKIMAVIGEIVGTGLIGSLFAVPYANILMGSSMGAMVFMPSFLVSSISGAFIGYFIVKRVKQTNHFQYYANNGKKEGRHFG</sequence>
<feature type="transmembrane region" description="Helical" evidence="1">
    <location>
        <begin position="38"/>
        <end position="63"/>
    </location>
</feature>
<gene>
    <name evidence="2" type="ORF">J2Z81_002346</name>
</gene>
<dbReference type="Proteomes" id="UP001519294">
    <property type="component" value="Unassembled WGS sequence"/>
</dbReference>
<evidence type="ECO:0000256" key="1">
    <source>
        <dbReference type="SAM" id="Phobius"/>
    </source>
</evidence>
<feature type="transmembrane region" description="Helical" evidence="1">
    <location>
        <begin position="69"/>
        <end position="89"/>
    </location>
</feature>
<protein>
    <submittedName>
        <fullName evidence="2">Energy coupling factor transporter S component ThiW</fullName>
    </submittedName>
</protein>
<dbReference type="NCBIfam" id="TIGR02359">
    <property type="entry name" value="thiW"/>
    <property type="match status" value="1"/>
</dbReference>
<keyword evidence="1" id="KW-0472">Membrane</keyword>
<feature type="transmembrane region" description="Helical" evidence="1">
    <location>
        <begin position="6"/>
        <end position="26"/>
    </location>
</feature>
<name>A0ABS4SA41_9BACI</name>
<keyword evidence="3" id="KW-1185">Reference proteome</keyword>
<evidence type="ECO:0000313" key="3">
    <source>
        <dbReference type="Proteomes" id="UP001519294"/>
    </source>
</evidence>
<accession>A0ABS4SA41</accession>
<feature type="transmembrane region" description="Helical" evidence="1">
    <location>
        <begin position="96"/>
        <end position="118"/>
    </location>
</feature>
<dbReference type="PIRSF" id="PIRSF024534">
    <property type="entry name" value="ThiW"/>
    <property type="match status" value="1"/>
</dbReference>
<dbReference type="InterPro" id="IPR012652">
    <property type="entry name" value="ThiW"/>
</dbReference>
<proteinExistence type="predicted"/>
<dbReference type="Pfam" id="PF09512">
    <property type="entry name" value="ThiW"/>
    <property type="match status" value="1"/>
</dbReference>
<keyword evidence="1" id="KW-0812">Transmembrane</keyword>
<feature type="transmembrane region" description="Helical" evidence="1">
    <location>
        <begin position="130"/>
        <end position="150"/>
    </location>
</feature>
<evidence type="ECO:0000313" key="2">
    <source>
        <dbReference type="EMBL" id="MBP2258363.1"/>
    </source>
</evidence>
<reference evidence="2 3" key="1">
    <citation type="submission" date="2021-03" db="EMBL/GenBank/DDBJ databases">
        <title>Genomic Encyclopedia of Type Strains, Phase IV (KMG-IV): sequencing the most valuable type-strain genomes for metagenomic binning, comparative biology and taxonomic classification.</title>
        <authorList>
            <person name="Goeker M."/>
        </authorList>
    </citation>
    <scope>NUCLEOTIDE SEQUENCE [LARGE SCALE GENOMIC DNA]</scope>
    <source>
        <strain evidence="2 3">DSM 25790</strain>
    </source>
</reference>
<dbReference type="EMBL" id="JAGIKX010000024">
    <property type="protein sequence ID" value="MBP2258363.1"/>
    <property type="molecule type" value="Genomic_DNA"/>
</dbReference>
<organism evidence="2 3">
    <name type="scientific">Virgibacillus alimentarius</name>
    <dbReference type="NCBI Taxonomy" id="698769"/>
    <lineage>
        <taxon>Bacteria</taxon>
        <taxon>Bacillati</taxon>
        <taxon>Bacillota</taxon>
        <taxon>Bacilli</taxon>
        <taxon>Bacillales</taxon>
        <taxon>Bacillaceae</taxon>
        <taxon>Virgibacillus</taxon>
    </lineage>
</organism>